<comment type="caution">
    <text evidence="1">The sequence shown here is derived from an EMBL/GenBank/DDBJ whole genome shotgun (WGS) entry which is preliminary data.</text>
</comment>
<reference evidence="1 2" key="1">
    <citation type="journal article" date="2016" name="Nat. Commun.">
        <title>Thousands of microbial genomes shed light on interconnected biogeochemical processes in an aquifer system.</title>
        <authorList>
            <person name="Anantharaman K."/>
            <person name="Brown C.T."/>
            <person name="Hug L.A."/>
            <person name="Sharon I."/>
            <person name="Castelle C.J."/>
            <person name="Probst A.J."/>
            <person name="Thomas B.C."/>
            <person name="Singh A."/>
            <person name="Wilkins M.J."/>
            <person name="Karaoz U."/>
            <person name="Brodie E.L."/>
            <person name="Williams K.H."/>
            <person name="Hubbard S.S."/>
            <person name="Banfield J.F."/>
        </authorList>
    </citation>
    <scope>NUCLEOTIDE SEQUENCE [LARGE SCALE GENOMIC DNA]</scope>
</reference>
<dbReference type="AlphaFoldDB" id="A0A1F7U771"/>
<sequence length="315" mass="34565">MPRRLRPSAAALREAATAALAADSRSAPAGEAMKIPNAPQAVRTALEWLLNPERLLPGSVLVLSALAALAIGNRPETTIVRGFHFPKEAILAVRSSGAVDSEWWETVIGNFLRPETIDLFSEGAVNAVFDSIGKKESAIAVLENGDNDPFAVLLIPEDGRTEIDPGFEKDMSAFLAPRHPIAREMRLPDGTRYLEEIQDPSLFPFETVEMLGKRGRQLTLPDGGLVYLSLKGFTIIASTPDRLAAAFSRPKPRTLRLCPNREMVVHLQPDAWPVRPSAHFRPIINPFTGIPPFLYLPNTAFRIQTNLHTLILPSC</sequence>
<evidence type="ECO:0000313" key="1">
    <source>
        <dbReference type="EMBL" id="OGL74105.1"/>
    </source>
</evidence>
<dbReference type="EMBL" id="MGDZ01000007">
    <property type="protein sequence ID" value="OGL74105.1"/>
    <property type="molecule type" value="Genomic_DNA"/>
</dbReference>
<gene>
    <name evidence="1" type="ORF">A3D72_04545</name>
</gene>
<proteinExistence type="predicted"/>
<dbReference type="STRING" id="1802391.A3D72_04545"/>
<protein>
    <submittedName>
        <fullName evidence="1">Uncharacterized protein</fullName>
    </submittedName>
</protein>
<dbReference type="Proteomes" id="UP000176303">
    <property type="component" value="Unassembled WGS sequence"/>
</dbReference>
<accession>A0A1F7U771</accession>
<name>A0A1F7U771_9BACT</name>
<evidence type="ECO:0000313" key="2">
    <source>
        <dbReference type="Proteomes" id="UP000176303"/>
    </source>
</evidence>
<organism evidence="1 2">
    <name type="scientific">Candidatus Uhrbacteria bacterium RIFCSPHIGHO2_02_FULL_57_19</name>
    <dbReference type="NCBI Taxonomy" id="1802391"/>
    <lineage>
        <taxon>Bacteria</taxon>
        <taxon>Candidatus Uhriibacteriota</taxon>
    </lineage>
</organism>